<comment type="caution">
    <text evidence="3">The sequence shown here is derived from an EMBL/GenBank/DDBJ whole genome shotgun (WGS) entry which is preliminary data.</text>
</comment>
<dbReference type="PANTHER" id="PTHR33376">
    <property type="match status" value="1"/>
</dbReference>
<proteinExistence type="predicted"/>
<dbReference type="NCBIfam" id="NF037995">
    <property type="entry name" value="TRAP_S1"/>
    <property type="match status" value="1"/>
</dbReference>
<reference evidence="3 4" key="1">
    <citation type="submission" date="2016-01" db="EMBL/GenBank/DDBJ databases">
        <title>Whole genome sequencing of Bhargavaea cecembensis T14.</title>
        <authorList>
            <person name="Hong K.W."/>
        </authorList>
    </citation>
    <scope>NUCLEOTIDE SEQUENCE [LARGE SCALE GENOMIC DNA]</scope>
    <source>
        <strain evidence="3 4">T14</strain>
    </source>
</reference>
<dbReference type="Gene3D" id="3.40.190.170">
    <property type="entry name" value="Bacterial extracellular solute-binding protein, family 7"/>
    <property type="match status" value="1"/>
</dbReference>
<feature type="signal peptide" evidence="2">
    <location>
        <begin position="1"/>
        <end position="22"/>
    </location>
</feature>
<dbReference type="CDD" id="cd13665">
    <property type="entry name" value="PBP2_TRAP_Dctp3_4"/>
    <property type="match status" value="1"/>
</dbReference>
<protein>
    <recommendedName>
        <fullName evidence="5">TRAP transporter substrate-binding protein</fullName>
    </recommendedName>
</protein>
<dbReference type="Pfam" id="PF03480">
    <property type="entry name" value="DctP"/>
    <property type="match status" value="1"/>
</dbReference>
<evidence type="ECO:0000256" key="1">
    <source>
        <dbReference type="ARBA" id="ARBA00022729"/>
    </source>
</evidence>
<accession>A0A165H5U9</accession>
<dbReference type="InterPro" id="IPR038404">
    <property type="entry name" value="TRAP_DctP_sf"/>
</dbReference>
<dbReference type="AlphaFoldDB" id="A0A165H5U9"/>
<name>A0A165H5U9_9BACL</name>
<dbReference type="EMBL" id="LQNT01000009">
    <property type="protein sequence ID" value="KZE38865.1"/>
    <property type="molecule type" value="Genomic_DNA"/>
</dbReference>
<evidence type="ECO:0000313" key="3">
    <source>
        <dbReference type="EMBL" id="KZE38865.1"/>
    </source>
</evidence>
<dbReference type="Proteomes" id="UP000076490">
    <property type="component" value="Unassembled WGS sequence"/>
</dbReference>
<feature type="chain" id="PRO_5039253991" description="TRAP transporter substrate-binding protein" evidence="2">
    <location>
        <begin position="23"/>
        <end position="339"/>
    </location>
</feature>
<organism evidence="3 4">
    <name type="scientific">Bhargavaea cecembensis</name>
    <dbReference type="NCBI Taxonomy" id="394098"/>
    <lineage>
        <taxon>Bacteria</taxon>
        <taxon>Bacillati</taxon>
        <taxon>Bacillota</taxon>
        <taxon>Bacilli</taxon>
        <taxon>Bacillales</taxon>
        <taxon>Caryophanaceae</taxon>
        <taxon>Bhargavaea</taxon>
    </lineage>
</organism>
<gene>
    <name evidence="3" type="ORF">AV656_08160</name>
</gene>
<dbReference type="RefSeq" id="WP_063180825.1">
    <property type="nucleotide sequence ID" value="NZ_LQNT01000009.1"/>
</dbReference>
<evidence type="ECO:0000313" key="4">
    <source>
        <dbReference type="Proteomes" id="UP000076490"/>
    </source>
</evidence>
<dbReference type="OrthoDB" id="9776801at2"/>
<dbReference type="PANTHER" id="PTHR33376:SF15">
    <property type="entry name" value="BLL6794 PROTEIN"/>
    <property type="match status" value="1"/>
</dbReference>
<sequence>MLIKKKGVIAAAALLGASVLLGACGSASTEGSTSLKLSHFWPSHHIVHTQVLEKFGSDLESETNGAVTLELYPGGSLGTPPEQYDLATTGTADIALSVHGYTSGKFPLVEVMDLPFVVTSSEEGSKKLWELYKEFPELQEEHGDTHPLALFTGEPNQILSKDKPIERLEDLRGLKVRSPSTLGNEILEAVGAVPVSMPVNDIYESLNKGVIDAALAGVSTVNDLNLHEVVDHVTIANLSASSMFITMNKDQYDQLPEEEKEKFDALSDKLSQHAGAALDQGGQDGLDKAAEVGINVIELSSEEQENFEKSLQPVIDKWIKDKEADGLPGQSIYDAATAK</sequence>
<keyword evidence="1 2" id="KW-0732">Signal</keyword>
<dbReference type="GO" id="GO:0055085">
    <property type="term" value="P:transmembrane transport"/>
    <property type="evidence" value="ECO:0007669"/>
    <property type="project" value="InterPro"/>
</dbReference>
<dbReference type="PROSITE" id="PS51257">
    <property type="entry name" value="PROKAR_LIPOPROTEIN"/>
    <property type="match status" value="1"/>
</dbReference>
<evidence type="ECO:0008006" key="5">
    <source>
        <dbReference type="Google" id="ProtNLM"/>
    </source>
</evidence>
<dbReference type="InterPro" id="IPR018389">
    <property type="entry name" value="DctP_fam"/>
</dbReference>
<evidence type="ECO:0000256" key="2">
    <source>
        <dbReference type="SAM" id="SignalP"/>
    </source>
</evidence>